<evidence type="ECO:0008006" key="4">
    <source>
        <dbReference type="Google" id="ProtNLM"/>
    </source>
</evidence>
<gene>
    <name evidence="2" type="ORF">SAMN05421546_0456</name>
</gene>
<dbReference type="Gene3D" id="3.30.110.170">
    <property type="entry name" value="Protein of unknown function (DUF541), domain 1"/>
    <property type="match status" value="1"/>
</dbReference>
<dbReference type="Proteomes" id="UP000241788">
    <property type="component" value="Unassembled WGS sequence"/>
</dbReference>
<evidence type="ECO:0000256" key="1">
    <source>
        <dbReference type="SAM" id="SignalP"/>
    </source>
</evidence>
<feature type="chain" id="PRO_5012387763" description="SIMPL domain-containing protein" evidence="1">
    <location>
        <begin position="31"/>
        <end position="252"/>
    </location>
</feature>
<evidence type="ECO:0000313" key="2">
    <source>
        <dbReference type="EMBL" id="SIP98247.1"/>
    </source>
</evidence>
<dbReference type="PROSITE" id="PS51257">
    <property type="entry name" value="PROKAR_LIPOPROTEIN"/>
    <property type="match status" value="1"/>
</dbReference>
<dbReference type="PANTHER" id="PTHR34387">
    <property type="entry name" value="SLR1258 PROTEIN"/>
    <property type="match status" value="1"/>
</dbReference>
<dbReference type="Gene3D" id="3.30.70.2970">
    <property type="entry name" value="Protein of unknown function (DUF541), domain 2"/>
    <property type="match status" value="1"/>
</dbReference>
<dbReference type="EMBL" id="FTLW01000001">
    <property type="protein sequence ID" value="SIP98247.1"/>
    <property type="molecule type" value="Genomic_DNA"/>
</dbReference>
<evidence type="ECO:0000313" key="3">
    <source>
        <dbReference type="Proteomes" id="UP000241788"/>
    </source>
</evidence>
<accession>A0A1N6P1W5</accession>
<name>A0A1N6P1W5_9GAMM</name>
<feature type="signal peptide" evidence="1">
    <location>
        <begin position="1"/>
        <end position="30"/>
    </location>
</feature>
<keyword evidence="3" id="KW-1185">Reference proteome</keyword>
<dbReference type="InterPro" id="IPR052022">
    <property type="entry name" value="26kDa_periplasmic_antigen"/>
</dbReference>
<sequence length="252" mass="26813">MTQNNRFPRLRPLMLAIALAAGTAMTAACAQTTAPATSMVSTDGTLLSVSAEATSKRVPDVATISTGVVTRGADTNTAMRQNAEQMAKVMAALKGGGINERDIQTTGVNLNPQYHYEQNQPPKITGYEARNTVSVKVRDLAKLGTIMDTLVAQGANELNGPSFEVDKPDEAYDEARRAALEKAQARAEMYAKTLNLKVRRIVSIDETGGGFRPPVPVMRAMAMEAKGAADTAISPGESSLSVNLNIVFELGR</sequence>
<dbReference type="AlphaFoldDB" id="A0A1N6P1W5"/>
<dbReference type="PANTHER" id="PTHR34387:SF1">
    <property type="entry name" value="PERIPLASMIC IMMUNOGENIC PROTEIN"/>
    <property type="match status" value="1"/>
</dbReference>
<dbReference type="STRING" id="1604334.SAMN05421546_0456"/>
<protein>
    <recommendedName>
        <fullName evidence="4">SIMPL domain-containing protein</fullName>
    </recommendedName>
</protein>
<reference evidence="3" key="1">
    <citation type="submission" date="2017-01" db="EMBL/GenBank/DDBJ databases">
        <authorList>
            <person name="Varghese N."/>
            <person name="Submissions S."/>
        </authorList>
    </citation>
    <scope>NUCLEOTIDE SEQUENCE [LARGE SCALE GENOMIC DNA]</scope>
    <source>
        <strain evidence="3">UM1</strain>
    </source>
</reference>
<dbReference type="GO" id="GO:0006974">
    <property type="term" value="P:DNA damage response"/>
    <property type="evidence" value="ECO:0007669"/>
    <property type="project" value="TreeGrafter"/>
</dbReference>
<dbReference type="Pfam" id="PF04402">
    <property type="entry name" value="SIMPL"/>
    <property type="match status" value="1"/>
</dbReference>
<dbReference type="InterPro" id="IPR007497">
    <property type="entry name" value="SIMPL/DUF541"/>
</dbReference>
<proteinExistence type="predicted"/>
<keyword evidence="1" id="KW-0732">Signal</keyword>
<organism evidence="2 3">
    <name type="scientific">Solilutibacter tolerans</name>
    <dbReference type="NCBI Taxonomy" id="1604334"/>
    <lineage>
        <taxon>Bacteria</taxon>
        <taxon>Pseudomonadati</taxon>
        <taxon>Pseudomonadota</taxon>
        <taxon>Gammaproteobacteria</taxon>
        <taxon>Lysobacterales</taxon>
        <taxon>Lysobacteraceae</taxon>
        <taxon>Solilutibacter</taxon>
    </lineage>
</organism>